<organism evidence="1">
    <name type="scientific">hydrothermal vent metagenome</name>
    <dbReference type="NCBI Taxonomy" id="652676"/>
    <lineage>
        <taxon>unclassified sequences</taxon>
        <taxon>metagenomes</taxon>
        <taxon>ecological metagenomes</taxon>
    </lineage>
</organism>
<proteinExistence type="predicted"/>
<accession>A0A3B0ZDB3</accession>
<name>A0A3B0ZDB3_9ZZZZ</name>
<dbReference type="AlphaFoldDB" id="A0A3B0ZDB3"/>
<reference evidence="1" key="1">
    <citation type="submission" date="2018-06" db="EMBL/GenBank/DDBJ databases">
        <authorList>
            <person name="Zhirakovskaya E."/>
        </authorList>
    </citation>
    <scope>NUCLEOTIDE SEQUENCE</scope>
</reference>
<gene>
    <name evidence="1" type="ORF">MNBD_GAMMA21-892</name>
</gene>
<evidence type="ECO:0000313" key="1">
    <source>
        <dbReference type="EMBL" id="VAW91405.1"/>
    </source>
</evidence>
<sequence length="143" mass="15905">MIINIFKSPLIAWIFAILAIILTVLYSQGVIGKYQAKKDKLEFPKQWSHDVKLALVFTNDRGLFVLDNNGEAVKSCNTCTNPREKKWGAGCKKAPKSANICGPLKSVIPREQIIITSGYGSDCWFVYPSLGELIGYPTNCIIH</sequence>
<protein>
    <submittedName>
        <fullName evidence="1">Uncharacterized protein</fullName>
    </submittedName>
</protein>
<dbReference type="EMBL" id="UOFR01000011">
    <property type="protein sequence ID" value="VAW91405.1"/>
    <property type="molecule type" value="Genomic_DNA"/>
</dbReference>